<comment type="caution">
    <text evidence="3">The sequence shown here is derived from an EMBL/GenBank/DDBJ whole genome shotgun (WGS) entry which is preliminary data.</text>
</comment>
<sequence length="173" mass="18063">MLGASMKTIRKQRGFTMMEVLVSVLIVSFGMLGIAATLFTANRSATSSYVRQQAVQDAYDILDRMRANHTVAAVAGGSYTTSSVPSSAPSPNCSTSTCTGTQMAAYDVWQWETNVSTNLPQGVGSVTIAAGSTNTYTVTVSVTWSDQAGSSAFTPQGATASNTTQTYTVVSAL</sequence>
<gene>
    <name evidence="3" type="ORF">GCM10007901_35800</name>
</gene>
<accession>A0ABQ5XUI2</accession>
<organism evidence="3 4">
    <name type="scientific">Dyella acidisoli</name>
    <dbReference type="NCBI Taxonomy" id="1867834"/>
    <lineage>
        <taxon>Bacteria</taxon>
        <taxon>Pseudomonadati</taxon>
        <taxon>Pseudomonadota</taxon>
        <taxon>Gammaproteobacteria</taxon>
        <taxon>Lysobacterales</taxon>
        <taxon>Rhodanobacteraceae</taxon>
        <taxon>Dyella</taxon>
    </lineage>
</organism>
<keyword evidence="1" id="KW-1133">Transmembrane helix</keyword>
<evidence type="ECO:0000313" key="3">
    <source>
        <dbReference type="EMBL" id="GLQ94628.1"/>
    </source>
</evidence>
<dbReference type="Proteomes" id="UP001156670">
    <property type="component" value="Unassembled WGS sequence"/>
</dbReference>
<keyword evidence="4" id="KW-1185">Reference proteome</keyword>
<evidence type="ECO:0000256" key="1">
    <source>
        <dbReference type="SAM" id="Phobius"/>
    </source>
</evidence>
<feature type="domain" description="Type IV pilin Tt1218-like" evidence="2">
    <location>
        <begin position="41"/>
        <end position="109"/>
    </location>
</feature>
<dbReference type="InterPro" id="IPR013362">
    <property type="entry name" value="Pilus_4_PilV"/>
</dbReference>
<evidence type="ECO:0000313" key="4">
    <source>
        <dbReference type="Proteomes" id="UP001156670"/>
    </source>
</evidence>
<proteinExistence type="predicted"/>
<protein>
    <submittedName>
        <fullName evidence="3">Type IV pilus modification protein PilV</fullName>
    </submittedName>
</protein>
<dbReference type="EMBL" id="BSOB01000046">
    <property type="protein sequence ID" value="GLQ94628.1"/>
    <property type="molecule type" value="Genomic_DNA"/>
</dbReference>
<reference evidence="4" key="1">
    <citation type="journal article" date="2019" name="Int. J. Syst. Evol. Microbiol.">
        <title>The Global Catalogue of Microorganisms (GCM) 10K type strain sequencing project: providing services to taxonomists for standard genome sequencing and annotation.</title>
        <authorList>
            <consortium name="The Broad Institute Genomics Platform"/>
            <consortium name="The Broad Institute Genome Sequencing Center for Infectious Disease"/>
            <person name="Wu L."/>
            <person name="Ma J."/>
        </authorList>
    </citation>
    <scope>NUCLEOTIDE SEQUENCE [LARGE SCALE GENOMIC DNA]</scope>
    <source>
        <strain evidence="4">NBRC 111980</strain>
    </source>
</reference>
<name>A0ABQ5XUI2_9GAMM</name>
<dbReference type="InterPro" id="IPR012902">
    <property type="entry name" value="N_methyl_site"/>
</dbReference>
<dbReference type="Pfam" id="PF22150">
    <property type="entry name" value="Tt1218-like"/>
    <property type="match status" value="1"/>
</dbReference>
<dbReference type="InterPro" id="IPR054402">
    <property type="entry name" value="Tt1218-like_dom"/>
</dbReference>
<dbReference type="Pfam" id="PF07963">
    <property type="entry name" value="N_methyl"/>
    <property type="match status" value="1"/>
</dbReference>
<keyword evidence="1" id="KW-0472">Membrane</keyword>
<evidence type="ECO:0000259" key="2">
    <source>
        <dbReference type="Pfam" id="PF22150"/>
    </source>
</evidence>
<dbReference type="NCBIfam" id="TIGR02532">
    <property type="entry name" value="IV_pilin_GFxxxE"/>
    <property type="match status" value="1"/>
</dbReference>
<feature type="transmembrane region" description="Helical" evidence="1">
    <location>
        <begin position="20"/>
        <end position="41"/>
    </location>
</feature>
<dbReference type="NCBIfam" id="TIGR02523">
    <property type="entry name" value="type_IV_pilV"/>
    <property type="match status" value="1"/>
</dbReference>
<keyword evidence="1" id="KW-0812">Transmembrane</keyword>